<proteinExistence type="predicted"/>
<dbReference type="SUPFAM" id="SSF56003">
    <property type="entry name" value="Molybdenum cofactor-binding domain"/>
    <property type="match status" value="2"/>
</dbReference>
<evidence type="ECO:0000259" key="2">
    <source>
        <dbReference type="SMART" id="SM01008"/>
    </source>
</evidence>
<reference evidence="3 4" key="1">
    <citation type="submission" date="2023-07" db="EMBL/GenBank/DDBJ databases">
        <title>Sorghum-associated microbial communities from plants grown in Nebraska, USA.</title>
        <authorList>
            <person name="Schachtman D."/>
        </authorList>
    </citation>
    <scope>NUCLEOTIDE SEQUENCE [LARGE SCALE GENOMIC DNA]</scope>
    <source>
        <strain evidence="3 4">DS1039</strain>
    </source>
</reference>
<sequence length="715" mass="77090">MKTGLSIGAAVSDGFLLGFSVPATAQGRYTAIAGDGDLTPRRGVFEPNAFIQIDTFDAITLLVPEVEMGQGIYTSIPMLIAEELEVSLHVVTIVHAPPNEKLFVDPLLRAQMTGGSTSIRYAWEPMRRAGAAARTILISAAAKIWRADAAECRAVQGHVVNSMTGSRLSYGQLVSVASQFPPPEAIVLKQPNEFKLIGTKAKRLDSPEKIDGTAKFGTDFRVPDMLYAVVVSCPVFGGKLVRVDDSNTRKIPGVRQTVSLDSSVAVVGEHKWAAKRGAAALTLGWDNGTSATYSIEKVIEELAAASQRAGVVARKTGDVAKAFDSSKTQISAVYEQPFLAHATMEPTNCTVSVRTNGCDVWVGKQVPGRAVDVAASVTGLPRNNITIHDHLLGGGFGRRLEPDFIEHALRIVKQVAAPVKVTWIREEGMQHDMYRPYYYDAISAALDSQGKPAAWKHRIVGYRPVCASHIQERPRPRRNRGSRRTLVRTTKPARGSRPARGSTHPDRIVERSRPLRSTFVVESFIDELALVAKADQVNSRRNLLRNAPRALHVVNLAAQASGWSTLLAKHRGHGISFMHAFGTFLSMAVEVTVSNEGVVSADRVVCAVDCGLAVNPDTIDAQIQGGVIFGLSAALYGGVPIKNGRVVQSNFNDYRVLRIDDIPHIEVNVVKSLEAPGGIGEPGTAALPAALTNAIFSATGERVRRLPVGNQLRKV</sequence>
<accession>A0ABU1KZ36</accession>
<feature type="domain" description="Aldehyde oxidase/xanthine dehydrogenase a/b hammerhead" evidence="2">
    <location>
        <begin position="211"/>
        <end position="289"/>
    </location>
</feature>
<dbReference type="PANTHER" id="PTHR47495">
    <property type="entry name" value="ALDEHYDE DEHYDROGENASE"/>
    <property type="match status" value="1"/>
</dbReference>
<dbReference type="Pfam" id="PF20256">
    <property type="entry name" value="MoCoBD_2"/>
    <property type="match status" value="2"/>
</dbReference>
<dbReference type="PANTHER" id="PTHR47495:SF2">
    <property type="entry name" value="ALDEHYDE DEHYDROGENASE"/>
    <property type="match status" value="1"/>
</dbReference>
<gene>
    <name evidence="3" type="ORF">J2776_002915</name>
</gene>
<dbReference type="InterPro" id="IPR012368">
    <property type="entry name" value="OxRdtase_Mopterin-bd_su_IorB"/>
</dbReference>
<dbReference type="SMART" id="SM01008">
    <property type="entry name" value="Ald_Xan_dh_C"/>
    <property type="match status" value="1"/>
</dbReference>
<evidence type="ECO:0000256" key="1">
    <source>
        <dbReference type="SAM" id="MobiDB-lite"/>
    </source>
</evidence>
<dbReference type="EMBL" id="JAVDQN010000002">
    <property type="protein sequence ID" value="MDR6376215.1"/>
    <property type="molecule type" value="Genomic_DNA"/>
</dbReference>
<feature type="compositionally biased region" description="Basic residues" evidence="1">
    <location>
        <begin position="475"/>
        <end position="486"/>
    </location>
</feature>
<organism evidence="3 4">
    <name type="scientific">Paraburkholderia caledonica</name>
    <dbReference type="NCBI Taxonomy" id="134536"/>
    <lineage>
        <taxon>Bacteria</taxon>
        <taxon>Pseudomonadati</taxon>
        <taxon>Pseudomonadota</taxon>
        <taxon>Betaproteobacteria</taxon>
        <taxon>Burkholderiales</taxon>
        <taxon>Burkholderiaceae</taxon>
        <taxon>Paraburkholderia</taxon>
    </lineage>
</organism>
<name>A0ABU1KZ36_9BURK</name>
<feature type="region of interest" description="Disordered" evidence="1">
    <location>
        <begin position="470"/>
        <end position="508"/>
    </location>
</feature>
<keyword evidence="4" id="KW-1185">Reference proteome</keyword>
<dbReference type="GO" id="GO:0047121">
    <property type="term" value="F:isoquinoline 1-oxidoreductase activity"/>
    <property type="evidence" value="ECO:0007669"/>
    <property type="project" value="UniProtKB-EC"/>
</dbReference>
<protein>
    <submittedName>
        <fullName evidence="3">Isoquinoline 1-oxidoreductase beta subunit</fullName>
        <ecNumber evidence="3">1.3.99.16</ecNumber>
    </submittedName>
</protein>
<dbReference type="Gene3D" id="3.30.365.10">
    <property type="entry name" value="Aldehyde oxidase/xanthine dehydrogenase, molybdopterin binding domain"/>
    <property type="match status" value="4"/>
</dbReference>
<dbReference type="InterPro" id="IPR000674">
    <property type="entry name" value="Ald_Oxase/Xan_DH_a/b"/>
</dbReference>
<dbReference type="InterPro" id="IPR008274">
    <property type="entry name" value="AldOxase/xan_DH_MoCoBD1"/>
</dbReference>
<dbReference type="EC" id="1.3.99.16" evidence="3"/>
<dbReference type="Pfam" id="PF02738">
    <property type="entry name" value="MoCoBD_1"/>
    <property type="match status" value="1"/>
</dbReference>
<dbReference type="PIRSF" id="PIRSF036389">
    <property type="entry name" value="IOR_B"/>
    <property type="match status" value="1"/>
</dbReference>
<dbReference type="InterPro" id="IPR052516">
    <property type="entry name" value="N-heterocyclic_Hydroxylase"/>
</dbReference>
<dbReference type="InterPro" id="IPR037165">
    <property type="entry name" value="AldOxase/xan_DH_Mopterin-bd_sf"/>
</dbReference>
<dbReference type="Gene3D" id="3.90.1170.50">
    <property type="entry name" value="Aldehyde oxidase/xanthine dehydrogenase, a/b hammerhead"/>
    <property type="match status" value="1"/>
</dbReference>
<evidence type="ECO:0000313" key="4">
    <source>
        <dbReference type="Proteomes" id="UP001185254"/>
    </source>
</evidence>
<evidence type="ECO:0000313" key="3">
    <source>
        <dbReference type="EMBL" id="MDR6376215.1"/>
    </source>
</evidence>
<keyword evidence="3" id="KW-0560">Oxidoreductase</keyword>
<dbReference type="InterPro" id="IPR046867">
    <property type="entry name" value="AldOxase/xan_DH_MoCoBD2"/>
</dbReference>
<dbReference type="Proteomes" id="UP001185254">
    <property type="component" value="Unassembled WGS sequence"/>
</dbReference>
<comment type="caution">
    <text evidence="3">The sequence shown here is derived from an EMBL/GenBank/DDBJ whole genome shotgun (WGS) entry which is preliminary data.</text>
</comment>